<comment type="caution">
    <text evidence="1">The sequence shown here is derived from an EMBL/GenBank/DDBJ whole genome shotgun (WGS) entry which is preliminary data.</text>
</comment>
<dbReference type="Proteomes" id="UP001196413">
    <property type="component" value="Unassembled WGS sequence"/>
</dbReference>
<proteinExistence type="predicted"/>
<keyword evidence="2" id="KW-1185">Reference proteome</keyword>
<name>A0AAD5R8T8_PARTN</name>
<accession>A0AAD5R8T8</accession>
<dbReference type="EMBL" id="JAHQIW010006832">
    <property type="protein sequence ID" value="KAJ1370664.1"/>
    <property type="molecule type" value="Genomic_DNA"/>
</dbReference>
<sequence>MDKCFEMLNSQSEYIKFTCEEPRANWLPFLDVQSILIINDPHCKNSIQSMRRNSLHCDKIKYNDNKDKPKVAMCLAEMKRIQGMDSLFLECQFDILLVYELSSSWEVHGNGQELPPINKLHTVRSRKTAKLHMSI</sequence>
<reference evidence="1" key="1">
    <citation type="submission" date="2021-06" db="EMBL/GenBank/DDBJ databases">
        <title>Parelaphostrongylus tenuis whole genome reference sequence.</title>
        <authorList>
            <person name="Garwood T.J."/>
            <person name="Larsen P.A."/>
            <person name="Fountain-Jones N.M."/>
            <person name="Garbe J.R."/>
            <person name="Macchietto M.G."/>
            <person name="Kania S.A."/>
            <person name="Gerhold R.W."/>
            <person name="Richards J.E."/>
            <person name="Wolf T.M."/>
        </authorList>
    </citation>
    <scope>NUCLEOTIDE SEQUENCE</scope>
    <source>
        <strain evidence="1">MNPRO001-30</strain>
        <tissue evidence="1">Meninges</tissue>
    </source>
</reference>
<protein>
    <submittedName>
        <fullName evidence="1">Uncharacterized protein</fullName>
    </submittedName>
</protein>
<evidence type="ECO:0000313" key="1">
    <source>
        <dbReference type="EMBL" id="KAJ1370664.1"/>
    </source>
</evidence>
<dbReference type="AlphaFoldDB" id="A0AAD5R8T8"/>
<gene>
    <name evidence="1" type="ORF">KIN20_032449</name>
</gene>
<evidence type="ECO:0000313" key="2">
    <source>
        <dbReference type="Proteomes" id="UP001196413"/>
    </source>
</evidence>
<organism evidence="1 2">
    <name type="scientific">Parelaphostrongylus tenuis</name>
    <name type="common">Meningeal worm</name>
    <dbReference type="NCBI Taxonomy" id="148309"/>
    <lineage>
        <taxon>Eukaryota</taxon>
        <taxon>Metazoa</taxon>
        <taxon>Ecdysozoa</taxon>
        <taxon>Nematoda</taxon>
        <taxon>Chromadorea</taxon>
        <taxon>Rhabditida</taxon>
        <taxon>Rhabditina</taxon>
        <taxon>Rhabditomorpha</taxon>
        <taxon>Strongyloidea</taxon>
        <taxon>Metastrongylidae</taxon>
        <taxon>Parelaphostrongylus</taxon>
    </lineage>
</organism>